<evidence type="ECO:0000256" key="2">
    <source>
        <dbReference type="ARBA" id="ARBA00004123"/>
    </source>
</evidence>
<evidence type="ECO:0000256" key="1">
    <source>
        <dbReference type="ARBA" id="ARBA00001946"/>
    </source>
</evidence>
<evidence type="ECO:0000256" key="14">
    <source>
        <dbReference type="ARBA" id="ARBA00023242"/>
    </source>
</evidence>
<dbReference type="KEGG" id="cvn:111135048"/>
<dbReference type="PANTHER" id="PTHR24346">
    <property type="entry name" value="MAP/MICROTUBULE AFFINITY-REGULATING KINASE"/>
    <property type="match status" value="1"/>
</dbReference>
<evidence type="ECO:0000256" key="16">
    <source>
        <dbReference type="ARBA" id="ARBA00048679"/>
    </source>
</evidence>
<dbReference type="GO" id="GO:0005524">
    <property type="term" value="F:ATP binding"/>
    <property type="evidence" value="ECO:0007669"/>
    <property type="project" value="UniProtKB-UniRule"/>
</dbReference>
<keyword evidence="14" id="KW-0539">Nucleus</keyword>
<feature type="compositionally biased region" description="Acidic residues" evidence="21">
    <location>
        <begin position="714"/>
        <end position="726"/>
    </location>
</feature>
<dbReference type="Pfam" id="PF23312">
    <property type="entry name" value="UBA_SIK3"/>
    <property type="match status" value="1"/>
</dbReference>
<evidence type="ECO:0000256" key="13">
    <source>
        <dbReference type="ARBA" id="ARBA00022842"/>
    </source>
</evidence>
<evidence type="ECO:0000256" key="19">
    <source>
        <dbReference type="ARBA" id="ARBA00077142"/>
    </source>
</evidence>
<proteinExistence type="inferred from homology"/>
<organism evidence="23 24">
    <name type="scientific">Crassostrea virginica</name>
    <name type="common">Eastern oyster</name>
    <dbReference type="NCBI Taxonomy" id="6565"/>
    <lineage>
        <taxon>Eukaryota</taxon>
        <taxon>Metazoa</taxon>
        <taxon>Spiralia</taxon>
        <taxon>Lophotrochozoa</taxon>
        <taxon>Mollusca</taxon>
        <taxon>Bivalvia</taxon>
        <taxon>Autobranchia</taxon>
        <taxon>Pteriomorphia</taxon>
        <taxon>Ostreida</taxon>
        <taxon>Ostreoidea</taxon>
        <taxon>Ostreidae</taxon>
        <taxon>Crassostrea</taxon>
    </lineage>
</organism>
<feature type="compositionally biased region" description="Low complexity" evidence="21">
    <location>
        <begin position="618"/>
        <end position="634"/>
    </location>
</feature>
<evidence type="ECO:0000256" key="11">
    <source>
        <dbReference type="ARBA" id="ARBA00022777"/>
    </source>
</evidence>
<dbReference type="RefSeq" id="XP_022340446.1">
    <property type="nucleotide sequence ID" value="XM_022484738.1"/>
</dbReference>
<reference evidence="24" key="1">
    <citation type="submission" date="2025-08" db="UniProtKB">
        <authorList>
            <consortium name="RefSeq"/>
        </authorList>
    </citation>
    <scope>IDENTIFICATION</scope>
    <source>
        <tissue evidence="24">Whole sample</tissue>
    </source>
</reference>
<dbReference type="CDD" id="cd14339">
    <property type="entry name" value="UBA_SNRK"/>
    <property type="match status" value="1"/>
</dbReference>
<evidence type="ECO:0000256" key="5">
    <source>
        <dbReference type="ARBA" id="ARBA00022481"/>
    </source>
</evidence>
<dbReference type="GO" id="GO:0046872">
    <property type="term" value="F:metal ion binding"/>
    <property type="evidence" value="ECO:0007669"/>
    <property type="project" value="UniProtKB-KW"/>
</dbReference>
<comment type="similarity">
    <text evidence="3">Belongs to the protein kinase superfamily. CAMK Ser/Thr protein kinase family.</text>
</comment>
<feature type="region of interest" description="Disordered" evidence="21">
    <location>
        <begin position="713"/>
        <end position="868"/>
    </location>
</feature>
<keyword evidence="8" id="KW-0808">Transferase</keyword>
<comment type="subcellular location">
    <subcellularLocation>
        <location evidence="2">Nucleus</location>
    </subcellularLocation>
</comment>
<evidence type="ECO:0000256" key="12">
    <source>
        <dbReference type="ARBA" id="ARBA00022840"/>
    </source>
</evidence>
<accession>A0A8B8EKX6</accession>
<keyword evidence="6" id="KW-0723">Serine/threonine-protein kinase</keyword>
<keyword evidence="9" id="KW-0479">Metal-binding</keyword>
<keyword evidence="7" id="KW-0597">Phosphoprotein</keyword>
<feature type="binding site" evidence="20">
    <location>
        <position position="52"/>
    </location>
    <ligand>
        <name>ATP</name>
        <dbReference type="ChEBI" id="CHEBI:30616"/>
    </ligand>
</feature>
<comment type="catalytic activity">
    <reaction evidence="16">
        <text>L-seryl-[protein] + ATP = O-phospho-L-seryl-[protein] + ADP + H(+)</text>
        <dbReference type="Rhea" id="RHEA:17989"/>
        <dbReference type="Rhea" id="RHEA-COMP:9863"/>
        <dbReference type="Rhea" id="RHEA-COMP:11604"/>
        <dbReference type="ChEBI" id="CHEBI:15378"/>
        <dbReference type="ChEBI" id="CHEBI:29999"/>
        <dbReference type="ChEBI" id="CHEBI:30616"/>
        <dbReference type="ChEBI" id="CHEBI:83421"/>
        <dbReference type="ChEBI" id="CHEBI:456216"/>
        <dbReference type="EC" id="2.7.11.1"/>
    </reaction>
</comment>
<evidence type="ECO:0000313" key="23">
    <source>
        <dbReference type="Proteomes" id="UP000694844"/>
    </source>
</evidence>
<feature type="compositionally biased region" description="Basic residues" evidence="21">
    <location>
        <begin position="780"/>
        <end position="792"/>
    </location>
</feature>
<evidence type="ECO:0000256" key="7">
    <source>
        <dbReference type="ARBA" id="ARBA00022553"/>
    </source>
</evidence>
<comment type="cofactor">
    <cofactor evidence="1">
        <name>Mg(2+)</name>
        <dbReference type="ChEBI" id="CHEBI:18420"/>
    </cofactor>
</comment>
<dbReference type="InterPro" id="IPR011009">
    <property type="entry name" value="Kinase-like_dom_sf"/>
</dbReference>
<evidence type="ECO:0000256" key="15">
    <source>
        <dbReference type="ARBA" id="ARBA00047899"/>
    </source>
</evidence>
<dbReference type="PROSITE" id="PS00108">
    <property type="entry name" value="PROTEIN_KINASE_ST"/>
    <property type="match status" value="1"/>
</dbReference>
<evidence type="ECO:0000256" key="18">
    <source>
        <dbReference type="ARBA" id="ARBA00074971"/>
    </source>
</evidence>
<evidence type="ECO:0000256" key="20">
    <source>
        <dbReference type="PROSITE-ProRule" id="PRU10141"/>
    </source>
</evidence>
<dbReference type="GO" id="GO:0004674">
    <property type="term" value="F:protein serine/threonine kinase activity"/>
    <property type="evidence" value="ECO:0007669"/>
    <property type="project" value="UniProtKB-KW"/>
</dbReference>
<evidence type="ECO:0000256" key="8">
    <source>
        <dbReference type="ARBA" id="ARBA00022679"/>
    </source>
</evidence>
<comment type="function">
    <text evidence="17">May play a role in hematopoietic cell proliferation or differentiation. Potential mediator of neuronal apoptosis.</text>
</comment>
<dbReference type="PANTHER" id="PTHR24346:SF45">
    <property type="entry name" value="PROTEIN KINASE DOMAIN-CONTAINING PROTEIN"/>
    <property type="match status" value="1"/>
</dbReference>
<evidence type="ECO:0000259" key="22">
    <source>
        <dbReference type="PROSITE" id="PS50011"/>
    </source>
</evidence>
<dbReference type="GO" id="GO:0005634">
    <property type="term" value="C:nucleus"/>
    <property type="evidence" value="ECO:0007669"/>
    <property type="project" value="UniProtKB-SubCell"/>
</dbReference>
<feature type="region of interest" description="Disordered" evidence="21">
    <location>
        <begin position="485"/>
        <end position="510"/>
    </location>
</feature>
<gene>
    <name evidence="24" type="primary">LOC111135048</name>
</gene>
<dbReference type="PROSITE" id="PS50011">
    <property type="entry name" value="PROTEIN_KINASE_DOM"/>
    <property type="match status" value="1"/>
</dbReference>
<keyword evidence="12 20" id="KW-0067">ATP-binding</keyword>
<dbReference type="InterPro" id="IPR008271">
    <property type="entry name" value="Ser/Thr_kinase_AS"/>
</dbReference>
<comment type="catalytic activity">
    <reaction evidence="15">
        <text>L-threonyl-[protein] + ATP = O-phospho-L-threonyl-[protein] + ADP + H(+)</text>
        <dbReference type="Rhea" id="RHEA:46608"/>
        <dbReference type="Rhea" id="RHEA-COMP:11060"/>
        <dbReference type="Rhea" id="RHEA-COMP:11605"/>
        <dbReference type="ChEBI" id="CHEBI:15378"/>
        <dbReference type="ChEBI" id="CHEBI:30013"/>
        <dbReference type="ChEBI" id="CHEBI:30616"/>
        <dbReference type="ChEBI" id="CHEBI:61977"/>
        <dbReference type="ChEBI" id="CHEBI:456216"/>
        <dbReference type="EC" id="2.7.11.1"/>
    </reaction>
</comment>
<dbReference type="Proteomes" id="UP000694844">
    <property type="component" value="Chromosome 5"/>
</dbReference>
<dbReference type="Gene3D" id="1.10.510.10">
    <property type="entry name" value="Transferase(Phosphotransferase) domain 1"/>
    <property type="match status" value="1"/>
</dbReference>
<dbReference type="SUPFAM" id="SSF56112">
    <property type="entry name" value="Protein kinase-like (PK-like)"/>
    <property type="match status" value="1"/>
</dbReference>
<protein>
    <recommendedName>
        <fullName evidence="18">SNF-related serine/threonine-protein kinase</fullName>
        <ecNumber evidence="4">2.7.11.1</ecNumber>
    </recommendedName>
    <alternativeName>
        <fullName evidence="19">SNF1-related kinase</fullName>
    </alternativeName>
</protein>
<dbReference type="Pfam" id="PF00069">
    <property type="entry name" value="Pkinase"/>
    <property type="match status" value="1"/>
</dbReference>
<dbReference type="AlphaFoldDB" id="A0A8B8EKX6"/>
<evidence type="ECO:0000256" key="21">
    <source>
        <dbReference type="SAM" id="MobiDB-lite"/>
    </source>
</evidence>
<feature type="domain" description="Protein kinase" evidence="22">
    <location>
        <begin position="23"/>
        <end position="276"/>
    </location>
</feature>
<dbReference type="InterPro" id="IPR057380">
    <property type="entry name" value="UBA_SIK1/2/3"/>
</dbReference>
<keyword evidence="23" id="KW-1185">Reference proteome</keyword>
<evidence type="ECO:0000256" key="17">
    <source>
        <dbReference type="ARBA" id="ARBA00054738"/>
    </source>
</evidence>
<dbReference type="FunFam" id="1.10.510.10:FF:000166">
    <property type="entry name" value="SNF-related serine/threonine-protein kinase"/>
    <property type="match status" value="1"/>
</dbReference>
<evidence type="ECO:0000256" key="9">
    <source>
        <dbReference type="ARBA" id="ARBA00022723"/>
    </source>
</evidence>
<dbReference type="InterPro" id="IPR017441">
    <property type="entry name" value="Protein_kinase_ATP_BS"/>
</dbReference>
<keyword evidence="5" id="KW-0488">Methylation</keyword>
<keyword evidence="11" id="KW-0418">Kinase</keyword>
<evidence type="ECO:0000313" key="24">
    <source>
        <dbReference type="RefSeq" id="XP_022340446.1"/>
    </source>
</evidence>
<dbReference type="PROSITE" id="PS00107">
    <property type="entry name" value="PROTEIN_KINASE_ATP"/>
    <property type="match status" value="1"/>
</dbReference>
<feature type="region of interest" description="Disordered" evidence="21">
    <location>
        <begin position="568"/>
        <end position="685"/>
    </location>
</feature>
<dbReference type="CDD" id="cd14074">
    <property type="entry name" value="STKc_SNRK"/>
    <property type="match status" value="1"/>
</dbReference>
<dbReference type="InterPro" id="IPR000719">
    <property type="entry name" value="Prot_kinase_dom"/>
</dbReference>
<evidence type="ECO:0000256" key="6">
    <source>
        <dbReference type="ARBA" id="ARBA00022527"/>
    </source>
</evidence>
<evidence type="ECO:0000256" key="10">
    <source>
        <dbReference type="ARBA" id="ARBA00022741"/>
    </source>
</evidence>
<dbReference type="EC" id="2.7.11.1" evidence="4"/>
<keyword evidence="13" id="KW-0460">Magnesium</keyword>
<name>A0A8B8EKX6_CRAVI</name>
<feature type="compositionally biased region" description="Basic and acidic residues" evidence="21">
    <location>
        <begin position="590"/>
        <end position="606"/>
    </location>
</feature>
<dbReference type="GO" id="GO:0005737">
    <property type="term" value="C:cytoplasm"/>
    <property type="evidence" value="ECO:0007669"/>
    <property type="project" value="TreeGrafter"/>
</dbReference>
<dbReference type="SMART" id="SM00220">
    <property type="entry name" value="S_TKc"/>
    <property type="match status" value="1"/>
</dbReference>
<feature type="compositionally biased region" description="Gly residues" evidence="21">
    <location>
        <begin position="811"/>
        <end position="825"/>
    </location>
</feature>
<dbReference type="FunFam" id="3.30.200.20:FF:000003">
    <property type="entry name" value="Non-specific serine/threonine protein kinase"/>
    <property type="match status" value="1"/>
</dbReference>
<evidence type="ECO:0000256" key="4">
    <source>
        <dbReference type="ARBA" id="ARBA00012513"/>
    </source>
</evidence>
<dbReference type="GO" id="GO:0035556">
    <property type="term" value="P:intracellular signal transduction"/>
    <property type="evidence" value="ECO:0007669"/>
    <property type="project" value="TreeGrafter"/>
</dbReference>
<feature type="compositionally biased region" description="Basic and acidic residues" evidence="21">
    <location>
        <begin position="826"/>
        <end position="847"/>
    </location>
</feature>
<sequence length="987" mass="109586">MSVKMSNSNRFQRRSEFEIAGLYDLEKTIGKGHFAVVKLARHVFTNEKVAVKVIDKTKLDEISKSHLFQEVRCMKLVQHPNVVRLYEVIDTQTKLYLILELGDGGDMYDYIMKHDKGLPEDKARRYFRQIVEAISYCHKLHVVHRDLKPENVVFFEKLGIVKLTDFGFSNMFNPGKKLETSCGSLAYSAPEILLGDSYDAPAVDVWSLGVILFMLVCGVPPFQEANDSETLTMIMDCKYLVPEHISSACRDLIHKMLQREPVHRAKLEDILNHQWLCMGDYIAPTVPLISREHLSDEDHNYLIDKMVEGSIATKEEILQSLDRDHYDHITATYYLLAERKLKRHHQEMALAQIRKNSAPPDHSSPAHSIKPTLELSLSPRVTAPLSNTEAKKTRTAPLFNQTALDIPVSPPPVDSRHDFMKSLTTSMTLDRRAVKSNIKTDRSGSLTGAEPSPILQLSAQRSGSVSPHAGIRRFLPSLGTIPDTVLTGSRSSTDLDKISQSSSSGKKKGFAPISKIQVLKSFFERKVAQLSGKPTTPDRFTGLFKPLKSSKEKLAKPRVLPTIKILDTDAPDNNAKPGKTKLGKTKKSKTKPECVQSKDVKEEQLRRPKTSIVQSLVSPPGTHPTPSTTPDSQSRGARKFSLIQEESVDADEEEEEFMDVDPGELRPAKSMESLDDGIPWKGSGQNLPSFEPFHVKRPLMSVASSPQLLNQICEENETDVEEEDDFVPNKLHSPRLRMSRGSCASPEVLRKYEQRKKRSGSKVTSCSSSDASDTDDTEKRSRKDKLKPKFMHRRDSSDHSSDTDGGPSGPPTGGLGGGRAATGGGGKERGNKDRKGGGGSKGHKEGKSGGGGGKQHTHSCRSKSGETSISSAISNLSMTSINSKNSLKYIVEGDESNDSDVEDNDMKTDDKDELEVRCYIDKVCDKENKSCEEMISGCLSDCSAYQDKKVYGNRLKIKVDINRNSFCNVQDSKLHPIKIQTKCCSLV</sequence>
<dbReference type="GeneID" id="111135048"/>
<feature type="compositionally biased region" description="Acidic residues" evidence="21">
    <location>
        <begin position="646"/>
        <end position="662"/>
    </location>
</feature>
<feature type="compositionally biased region" description="Basic and acidic residues" evidence="21">
    <location>
        <begin position="793"/>
        <end position="802"/>
    </location>
</feature>
<keyword evidence="10 20" id="KW-0547">Nucleotide-binding</keyword>
<dbReference type="OrthoDB" id="193931at2759"/>
<evidence type="ECO:0000256" key="3">
    <source>
        <dbReference type="ARBA" id="ARBA00006692"/>
    </source>
</evidence>
<feature type="compositionally biased region" description="Basic residues" evidence="21">
    <location>
        <begin position="578"/>
        <end position="589"/>
    </location>
</feature>